<evidence type="ECO:0000313" key="1">
    <source>
        <dbReference type="EMBL" id="KAK7392967.1"/>
    </source>
</evidence>
<keyword evidence="2" id="KW-1185">Reference proteome</keyword>
<organism evidence="1 2">
    <name type="scientific">Psophocarpus tetragonolobus</name>
    <name type="common">Winged bean</name>
    <name type="synonym">Dolichos tetragonolobus</name>
    <dbReference type="NCBI Taxonomy" id="3891"/>
    <lineage>
        <taxon>Eukaryota</taxon>
        <taxon>Viridiplantae</taxon>
        <taxon>Streptophyta</taxon>
        <taxon>Embryophyta</taxon>
        <taxon>Tracheophyta</taxon>
        <taxon>Spermatophyta</taxon>
        <taxon>Magnoliopsida</taxon>
        <taxon>eudicotyledons</taxon>
        <taxon>Gunneridae</taxon>
        <taxon>Pentapetalae</taxon>
        <taxon>rosids</taxon>
        <taxon>fabids</taxon>
        <taxon>Fabales</taxon>
        <taxon>Fabaceae</taxon>
        <taxon>Papilionoideae</taxon>
        <taxon>50 kb inversion clade</taxon>
        <taxon>NPAAA clade</taxon>
        <taxon>indigoferoid/millettioid clade</taxon>
        <taxon>Phaseoleae</taxon>
        <taxon>Psophocarpus</taxon>
    </lineage>
</organism>
<dbReference type="PANTHER" id="PTHR33384:SF1">
    <property type="entry name" value="EXPRESSED PROTEIN"/>
    <property type="match status" value="1"/>
</dbReference>
<dbReference type="PANTHER" id="PTHR33384">
    <property type="entry name" value="EXPRESSED PROTEIN"/>
    <property type="match status" value="1"/>
</dbReference>
<evidence type="ECO:0000313" key="2">
    <source>
        <dbReference type="Proteomes" id="UP001386955"/>
    </source>
</evidence>
<dbReference type="AlphaFoldDB" id="A0AAN9SGJ7"/>
<protein>
    <submittedName>
        <fullName evidence="1">Uncharacterized protein</fullName>
    </submittedName>
</protein>
<gene>
    <name evidence="1" type="ORF">VNO78_21417</name>
</gene>
<reference evidence="1 2" key="1">
    <citation type="submission" date="2024-01" db="EMBL/GenBank/DDBJ databases">
        <title>The genomes of 5 underutilized Papilionoideae crops provide insights into root nodulation and disease resistanc.</title>
        <authorList>
            <person name="Jiang F."/>
        </authorList>
    </citation>
    <scope>NUCLEOTIDE SEQUENCE [LARGE SCALE GENOMIC DNA]</scope>
    <source>
        <strain evidence="1">DUOXIRENSHENG_FW03</strain>
        <tissue evidence="1">Leaves</tissue>
    </source>
</reference>
<name>A0AAN9SGJ7_PSOTE</name>
<proteinExistence type="predicted"/>
<dbReference type="Proteomes" id="UP001386955">
    <property type="component" value="Unassembled WGS sequence"/>
</dbReference>
<comment type="caution">
    <text evidence="1">The sequence shown here is derived from an EMBL/GenBank/DDBJ whole genome shotgun (WGS) entry which is preliminary data.</text>
</comment>
<dbReference type="EMBL" id="JAYMYS010000005">
    <property type="protein sequence ID" value="KAK7392967.1"/>
    <property type="molecule type" value="Genomic_DNA"/>
</dbReference>
<accession>A0AAN9SGJ7</accession>
<sequence>MNDYNVEHDALATLEEMRGQSIDVICPKPQRIGVFPNIRLKCCQKGEETNSKDGEEILDIISKTTYGEEAYSPPFFLGSPPMRVSNPLIQDKQFGHEKHVPQFSSSPSSQGLFSPSSPLRKGGYVRMKFGIKSATVRVVGFDCHVPAFA</sequence>